<proteinExistence type="predicted"/>
<comment type="caution">
    <text evidence="2">The sequence shown here is derived from an EMBL/GenBank/DDBJ whole genome shotgun (WGS) entry which is preliminary data.</text>
</comment>
<feature type="region of interest" description="Disordered" evidence="1">
    <location>
        <begin position="210"/>
        <end position="230"/>
    </location>
</feature>
<gene>
    <name evidence="2" type="ORF">MBEHAL_0809</name>
</gene>
<accession>U3A322</accession>
<keyword evidence="3" id="KW-1185">Reference proteome</keyword>
<evidence type="ECO:0000313" key="2">
    <source>
        <dbReference type="EMBL" id="GAD52049.1"/>
    </source>
</evidence>
<dbReference type="eggNOG" id="arCOG14368">
    <property type="taxonomic scope" value="Archaea"/>
</dbReference>
<organism evidence="2 3">
    <name type="scientific">Halarchaeum acidiphilum MH1-52-1</name>
    <dbReference type="NCBI Taxonomy" id="1261545"/>
    <lineage>
        <taxon>Archaea</taxon>
        <taxon>Methanobacteriati</taxon>
        <taxon>Methanobacteriota</taxon>
        <taxon>Stenosarchaea group</taxon>
        <taxon>Halobacteria</taxon>
        <taxon>Halobacteriales</taxon>
        <taxon>Halobacteriaceae</taxon>
    </lineage>
</organism>
<protein>
    <submittedName>
        <fullName evidence="2">Uncharacterized protein</fullName>
    </submittedName>
</protein>
<dbReference type="AlphaFoldDB" id="U3A322"/>
<dbReference type="EMBL" id="BATA01000013">
    <property type="protein sequence ID" value="GAD52049.1"/>
    <property type="molecule type" value="Genomic_DNA"/>
</dbReference>
<feature type="region of interest" description="Disordered" evidence="1">
    <location>
        <begin position="445"/>
        <end position="480"/>
    </location>
</feature>
<evidence type="ECO:0000256" key="1">
    <source>
        <dbReference type="SAM" id="MobiDB-lite"/>
    </source>
</evidence>
<sequence>MLQNVNDAGLNNDDPVRVTFRLVDLTDDEEFRDAIRWDDLLTHVRGAAKEQNGPGLEEYLEYLDDGGSFRVLVVEEENTTGIQGDEISPGTDYTALVRDPGSSNKTGETAGRHGLGSSVLWVASGLQTVLFNSVLADEAPGQESPRFIGRSFIPTHETPDGAWHENEGWFGSPTGFDDDDLQRPESVWDGPARDLASRLCLSRPDVSGTSTAIVGFRDPSDPSMSDQPNPPEIADTFEETAAEYFWPAISQGDLEVHLDMEGDERTVDSDTIEDFDSVAPFIKCYEGRTDAPKTLGGPGQVASLEFPYEIRSKRKEQTPSEGQISLAVRRAYPDEEERIGDIAMFRGSGMVVKYKPAHHLGFSGKFHAVLACGNARSGPNEDPTPADRAIEEFLAMAEPPAHDEWYGKNNDELKGAYEDGSVKCVRKLKTGLLREYLSDLLYGHEDEGGETLNPGRSILPRTRSSRGRSEREGTPSIPSPFDYTVDSEVVHDHWVFRGVVGPDEGVGDVVDWSVTIGLKAMYEDNSEADEIPIADVDLRGSPDATYSISDGEAEVIVDSAVDEIRFTIESERFRDTDPRLGDVGETKFKITDGTIHVEEGE</sequence>
<evidence type="ECO:0000313" key="3">
    <source>
        <dbReference type="Proteomes" id="UP000016986"/>
    </source>
</evidence>
<reference evidence="2 3" key="1">
    <citation type="submission" date="2013-09" db="EMBL/GenBank/DDBJ databases">
        <title>Whole genome sequencing of Halarchaeum acidiphilum strain MH1-52-1.</title>
        <authorList>
            <person name="Shimane Y."/>
            <person name="Minegishi H."/>
            <person name="Nishi S."/>
            <person name="Echigo A."/>
            <person name="Shuto A."/>
            <person name="Konishi M."/>
            <person name="Ito T."/>
            <person name="Ohkuma M."/>
            <person name="Ohta Y."/>
            <person name="Nagano Y."/>
            <person name="Tsubouchi T."/>
            <person name="Mori K."/>
            <person name="Usui K."/>
            <person name="Kamekura M."/>
            <person name="Usami R."/>
            <person name="Takaki Y."/>
            <person name="Hatada Y."/>
        </authorList>
    </citation>
    <scope>NUCLEOTIDE SEQUENCE [LARGE SCALE GENOMIC DNA]</scope>
    <source>
        <strain evidence="2 3">JCM 16109</strain>
    </source>
</reference>
<name>U3A322_9EURY</name>
<dbReference type="Proteomes" id="UP000016986">
    <property type="component" value="Unassembled WGS sequence"/>
</dbReference>